<feature type="domain" description="Receptor ligand binding region" evidence="5">
    <location>
        <begin position="4"/>
        <end position="91"/>
    </location>
</feature>
<dbReference type="AlphaFoldDB" id="A0AAD2DKF8"/>
<evidence type="ECO:0000256" key="1">
    <source>
        <dbReference type="ARBA" id="ARBA00004370"/>
    </source>
</evidence>
<keyword evidence="7" id="KW-1185">Reference proteome</keyword>
<name>A0AAD2DKF8_9LAMI</name>
<dbReference type="PANTHER" id="PTHR34836:SF1">
    <property type="entry name" value="OS09G0428600 PROTEIN"/>
    <property type="match status" value="1"/>
</dbReference>
<keyword evidence="2" id="KW-0812">Transmembrane</keyword>
<evidence type="ECO:0000313" key="6">
    <source>
        <dbReference type="EMBL" id="CAI9757917.1"/>
    </source>
</evidence>
<dbReference type="GO" id="GO:0016020">
    <property type="term" value="C:membrane"/>
    <property type="evidence" value="ECO:0007669"/>
    <property type="project" value="UniProtKB-SubCell"/>
</dbReference>
<dbReference type="EMBL" id="OU503038">
    <property type="protein sequence ID" value="CAI9757917.1"/>
    <property type="molecule type" value="Genomic_DNA"/>
</dbReference>
<keyword evidence="3" id="KW-1133">Transmembrane helix</keyword>
<reference evidence="6" key="1">
    <citation type="submission" date="2023-05" db="EMBL/GenBank/DDBJ databases">
        <authorList>
            <person name="Huff M."/>
        </authorList>
    </citation>
    <scope>NUCLEOTIDE SEQUENCE</scope>
</reference>
<evidence type="ECO:0000256" key="4">
    <source>
        <dbReference type="ARBA" id="ARBA00023136"/>
    </source>
</evidence>
<evidence type="ECO:0000259" key="5">
    <source>
        <dbReference type="Pfam" id="PF01094"/>
    </source>
</evidence>
<dbReference type="Pfam" id="PF01094">
    <property type="entry name" value="ANF_receptor"/>
    <property type="match status" value="1"/>
</dbReference>
<gene>
    <name evidence="6" type="ORF">FPE_LOCUS5347</name>
</gene>
<dbReference type="PANTHER" id="PTHR34836">
    <property type="entry name" value="OS06G0188250 PROTEIN"/>
    <property type="match status" value="1"/>
</dbReference>
<organism evidence="6 7">
    <name type="scientific">Fraxinus pennsylvanica</name>
    <dbReference type="NCBI Taxonomy" id="56036"/>
    <lineage>
        <taxon>Eukaryota</taxon>
        <taxon>Viridiplantae</taxon>
        <taxon>Streptophyta</taxon>
        <taxon>Embryophyta</taxon>
        <taxon>Tracheophyta</taxon>
        <taxon>Spermatophyta</taxon>
        <taxon>Magnoliopsida</taxon>
        <taxon>eudicotyledons</taxon>
        <taxon>Gunneridae</taxon>
        <taxon>Pentapetalae</taxon>
        <taxon>asterids</taxon>
        <taxon>lamiids</taxon>
        <taxon>Lamiales</taxon>
        <taxon>Oleaceae</taxon>
        <taxon>Oleeae</taxon>
        <taxon>Fraxinus</taxon>
    </lineage>
</organism>
<dbReference type="Gene3D" id="3.40.50.2300">
    <property type="match status" value="1"/>
</dbReference>
<dbReference type="InterPro" id="IPR015683">
    <property type="entry name" value="Ionotropic_Glu_rcpt"/>
</dbReference>
<dbReference type="SUPFAM" id="SSF53822">
    <property type="entry name" value="Periplasmic binding protein-like I"/>
    <property type="match status" value="1"/>
</dbReference>
<proteinExistence type="predicted"/>
<sequence>MHSSLDFAVILFEKAKELGIMEKGYVWIVSDEIAGILDSIQSPVILNMQGVIGFKNNYEDTSESFRVQNQAYADENDADHLLISPDSWDHYLSVLGPHYPLLEVGDDPGICCETGAAFINCYHLLPPEMANNGGDALGLHVDVDGINVLLVDKFKGCN</sequence>
<dbReference type="Proteomes" id="UP000834106">
    <property type="component" value="Chromosome 3"/>
</dbReference>
<evidence type="ECO:0000256" key="3">
    <source>
        <dbReference type="ARBA" id="ARBA00022989"/>
    </source>
</evidence>
<evidence type="ECO:0000313" key="7">
    <source>
        <dbReference type="Proteomes" id="UP000834106"/>
    </source>
</evidence>
<dbReference type="InterPro" id="IPR028082">
    <property type="entry name" value="Peripla_BP_I"/>
</dbReference>
<dbReference type="InterPro" id="IPR001828">
    <property type="entry name" value="ANF_lig-bd_rcpt"/>
</dbReference>
<accession>A0AAD2DKF8</accession>
<protein>
    <recommendedName>
        <fullName evidence="5">Receptor ligand binding region domain-containing protein</fullName>
    </recommendedName>
</protein>
<evidence type="ECO:0000256" key="2">
    <source>
        <dbReference type="ARBA" id="ARBA00022692"/>
    </source>
</evidence>
<keyword evidence="4" id="KW-0472">Membrane</keyword>
<comment type="subcellular location">
    <subcellularLocation>
        <location evidence="1">Membrane</location>
    </subcellularLocation>
</comment>